<organism evidence="1 2">
    <name type="scientific">Rhododendron molle</name>
    <name type="common">Chinese azalea</name>
    <name type="synonym">Azalea mollis</name>
    <dbReference type="NCBI Taxonomy" id="49168"/>
    <lineage>
        <taxon>Eukaryota</taxon>
        <taxon>Viridiplantae</taxon>
        <taxon>Streptophyta</taxon>
        <taxon>Embryophyta</taxon>
        <taxon>Tracheophyta</taxon>
        <taxon>Spermatophyta</taxon>
        <taxon>Magnoliopsida</taxon>
        <taxon>eudicotyledons</taxon>
        <taxon>Gunneridae</taxon>
        <taxon>Pentapetalae</taxon>
        <taxon>asterids</taxon>
        <taxon>Ericales</taxon>
        <taxon>Ericaceae</taxon>
        <taxon>Ericoideae</taxon>
        <taxon>Rhodoreae</taxon>
        <taxon>Rhododendron</taxon>
    </lineage>
</organism>
<sequence>MTPQAMLSFSWSHHSSNKMALELASPHRGANATGPAAEEQSKLSLQLPPIDGRDAKILRENAGRRIA</sequence>
<evidence type="ECO:0000313" key="2">
    <source>
        <dbReference type="Proteomes" id="UP001062846"/>
    </source>
</evidence>
<dbReference type="EMBL" id="CM046390">
    <property type="protein sequence ID" value="KAI8563524.1"/>
    <property type="molecule type" value="Genomic_DNA"/>
</dbReference>
<comment type="caution">
    <text evidence="1">The sequence shown here is derived from an EMBL/GenBank/DDBJ whole genome shotgun (WGS) entry which is preliminary data.</text>
</comment>
<protein>
    <submittedName>
        <fullName evidence="1">Uncharacterized protein</fullName>
    </submittedName>
</protein>
<dbReference type="Proteomes" id="UP001062846">
    <property type="component" value="Chromosome 3"/>
</dbReference>
<keyword evidence="2" id="KW-1185">Reference proteome</keyword>
<name>A0ACC0PEG8_RHOML</name>
<gene>
    <name evidence="1" type="ORF">RHMOL_Rhmol03G0117300</name>
</gene>
<accession>A0ACC0PEG8</accession>
<proteinExistence type="predicted"/>
<evidence type="ECO:0000313" key="1">
    <source>
        <dbReference type="EMBL" id="KAI8563524.1"/>
    </source>
</evidence>
<reference evidence="1" key="1">
    <citation type="submission" date="2022-02" db="EMBL/GenBank/DDBJ databases">
        <title>Plant Genome Project.</title>
        <authorList>
            <person name="Zhang R.-G."/>
        </authorList>
    </citation>
    <scope>NUCLEOTIDE SEQUENCE</scope>
    <source>
        <strain evidence="1">AT1</strain>
    </source>
</reference>